<evidence type="ECO:0000313" key="4">
    <source>
        <dbReference type="EMBL" id="PSN82364.1"/>
    </source>
</evidence>
<comment type="caution">
    <text evidence="4">The sequence shown here is derived from an EMBL/GenBank/DDBJ whole genome shotgun (WGS) entry which is preliminary data.</text>
</comment>
<gene>
    <name evidence="4" type="ORF">B9Q02_11790</name>
</gene>
<reference evidence="4 5" key="1">
    <citation type="submission" date="2017-04" db="EMBL/GenBank/DDBJ databases">
        <title>Novel microbial lineages endemic to geothermal iron-oxide mats fill important gaps in the evolutionary history of Archaea.</title>
        <authorList>
            <person name="Jay Z.J."/>
            <person name="Beam J.P."/>
            <person name="Dlakic M."/>
            <person name="Rusch D.B."/>
            <person name="Kozubal M.A."/>
            <person name="Inskeep W.P."/>
        </authorList>
    </citation>
    <scope>NUCLEOTIDE SEQUENCE [LARGE SCALE GENOMIC DNA]</scope>
    <source>
        <strain evidence="4">BE_D</strain>
    </source>
</reference>
<keyword evidence="1" id="KW-0479">Metal-binding</keyword>
<keyword evidence="2" id="KW-0175">Coiled coil</keyword>
<feature type="coiled-coil region" evidence="2">
    <location>
        <begin position="14"/>
        <end position="41"/>
    </location>
</feature>
<dbReference type="PROSITE" id="PS50966">
    <property type="entry name" value="ZF_SWIM"/>
    <property type="match status" value="1"/>
</dbReference>
<name>A0A2R6A7K8_9ARCH</name>
<accession>A0A2R6A7K8</accession>
<protein>
    <recommendedName>
        <fullName evidence="3">SWIM-type domain-containing protein</fullName>
    </recommendedName>
</protein>
<dbReference type="InterPro" id="IPR007527">
    <property type="entry name" value="Znf_SWIM"/>
</dbReference>
<keyword evidence="1" id="KW-0862">Zinc</keyword>
<dbReference type="Proteomes" id="UP000240569">
    <property type="component" value="Unassembled WGS sequence"/>
</dbReference>
<keyword evidence="1" id="KW-0863">Zinc-finger</keyword>
<evidence type="ECO:0000256" key="1">
    <source>
        <dbReference type="PROSITE-ProRule" id="PRU00325"/>
    </source>
</evidence>
<evidence type="ECO:0000256" key="2">
    <source>
        <dbReference type="SAM" id="Coils"/>
    </source>
</evidence>
<feature type="domain" description="SWIM-type" evidence="3">
    <location>
        <begin position="105"/>
        <end position="159"/>
    </location>
</feature>
<proteinExistence type="predicted"/>
<dbReference type="AlphaFoldDB" id="A0A2R6A7K8"/>
<dbReference type="EMBL" id="NEXD01000159">
    <property type="protein sequence ID" value="PSN82364.1"/>
    <property type="molecule type" value="Genomic_DNA"/>
</dbReference>
<organism evidence="4 5">
    <name type="scientific">Candidatus Marsarchaeota G1 archaeon BE_D</name>
    <dbReference type="NCBI Taxonomy" id="1978156"/>
    <lineage>
        <taxon>Archaea</taxon>
        <taxon>Candidatus Marsarchaeota</taxon>
        <taxon>Candidatus Marsarchaeota group 1</taxon>
    </lineage>
</organism>
<dbReference type="GO" id="GO:0008270">
    <property type="term" value="F:zinc ion binding"/>
    <property type="evidence" value="ECO:0007669"/>
    <property type="project" value="UniProtKB-KW"/>
</dbReference>
<evidence type="ECO:0000313" key="5">
    <source>
        <dbReference type="Proteomes" id="UP000240569"/>
    </source>
</evidence>
<sequence length="235" mass="27931">MSFENDEEAVDRLLSSFERMMREEEERRREEEKRLEEVKSWFVLDEKGFAYYTASNKFVPDTTTRKERIERAIPVEMKGQPAVFERAIKSFERRVLDVRKNGSCYEVDVEMSEGKCTVFLDFESRTFYSTCEEYRKAYENNNKRDALCKHIIAALTQPEDVRFEIYEQAANRERLGRLSVLKDSWERGREELGFRANSVVDPMLASHWVYFFLKYLVVPLKMKAVEPAHELVKSR</sequence>
<evidence type="ECO:0000259" key="3">
    <source>
        <dbReference type="PROSITE" id="PS50966"/>
    </source>
</evidence>